<dbReference type="InterPro" id="IPR048960">
    <property type="entry name" value="POLQ-like_helical"/>
</dbReference>
<evidence type="ECO:0008006" key="15">
    <source>
        <dbReference type="Google" id="ProtNLM"/>
    </source>
</evidence>
<dbReference type="GO" id="GO:0006281">
    <property type="term" value="P:DNA repair"/>
    <property type="evidence" value="ECO:0007669"/>
    <property type="project" value="UniProtKB-KW"/>
</dbReference>
<keyword evidence="6" id="KW-0067">ATP-binding</keyword>
<keyword evidence="5" id="KW-0347">Helicase</keyword>
<dbReference type="PROSITE" id="PS51192">
    <property type="entry name" value="HELICASE_ATP_BIND_1"/>
    <property type="match status" value="1"/>
</dbReference>
<evidence type="ECO:0000256" key="5">
    <source>
        <dbReference type="ARBA" id="ARBA00022806"/>
    </source>
</evidence>
<protein>
    <recommendedName>
        <fullName evidence="15">Helicase POLQ-like</fullName>
    </recommendedName>
</protein>
<feature type="domain" description="Helicase ATP-binding" evidence="11">
    <location>
        <begin position="230"/>
        <end position="402"/>
    </location>
</feature>
<dbReference type="Gene3D" id="1.10.150.20">
    <property type="entry name" value="5' to 3' exonuclease, C-terminal subdomain"/>
    <property type="match status" value="1"/>
</dbReference>
<evidence type="ECO:0000256" key="3">
    <source>
        <dbReference type="ARBA" id="ARBA00022763"/>
    </source>
</evidence>
<comment type="catalytic activity">
    <reaction evidence="9">
        <text>ATP + H2O = ADP + phosphate + H(+)</text>
        <dbReference type="Rhea" id="RHEA:13065"/>
        <dbReference type="ChEBI" id="CHEBI:15377"/>
        <dbReference type="ChEBI" id="CHEBI:15378"/>
        <dbReference type="ChEBI" id="CHEBI:30616"/>
        <dbReference type="ChEBI" id="CHEBI:43474"/>
        <dbReference type="ChEBI" id="CHEBI:456216"/>
        <dbReference type="EC" id="5.6.2.4"/>
    </reaction>
</comment>
<evidence type="ECO:0000256" key="2">
    <source>
        <dbReference type="ARBA" id="ARBA00022741"/>
    </source>
</evidence>
<dbReference type="GO" id="GO:0043138">
    <property type="term" value="F:3'-5' DNA helicase activity"/>
    <property type="evidence" value="ECO:0007669"/>
    <property type="project" value="UniProtKB-EC"/>
</dbReference>
<dbReference type="SUPFAM" id="SSF52540">
    <property type="entry name" value="P-loop containing nucleoside triphosphate hydrolases"/>
    <property type="match status" value="1"/>
</dbReference>
<dbReference type="EMBL" id="CALNXJ010000025">
    <property type="protein sequence ID" value="CAH3130932.1"/>
    <property type="molecule type" value="Genomic_DNA"/>
</dbReference>
<evidence type="ECO:0000313" key="13">
    <source>
        <dbReference type="EMBL" id="CAH3130932.1"/>
    </source>
</evidence>
<keyword evidence="7" id="KW-0234">DNA repair</keyword>
<dbReference type="InterPro" id="IPR027417">
    <property type="entry name" value="P-loop_NTPase"/>
</dbReference>
<dbReference type="InterPro" id="IPR036390">
    <property type="entry name" value="WH_DNA-bd_sf"/>
</dbReference>
<dbReference type="Pfam" id="PF21099">
    <property type="entry name" value="POLQ_helical"/>
    <property type="match status" value="1"/>
</dbReference>
<keyword evidence="14" id="KW-1185">Reference proteome</keyword>
<dbReference type="SMART" id="SM00490">
    <property type="entry name" value="HELICc"/>
    <property type="match status" value="1"/>
</dbReference>
<organism evidence="13 14">
    <name type="scientific">Pocillopora meandrina</name>
    <dbReference type="NCBI Taxonomy" id="46732"/>
    <lineage>
        <taxon>Eukaryota</taxon>
        <taxon>Metazoa</taxon>
        <taxon>Cnidaria</taxon>
        <taxon>Anthozoa</taxon>
        <taxon>Hexacorallia</taxon>
        <taxon>Scleractinia</taxon>
        <taxon>Astrocoeniina</taxon>
        <taxon>Pocilloporidae</taxon>
        <taxon>Pocillopora</taxon>
    </lineage>
</organism>
<sequence length="978" mass="109969">MNTIKRTANCASTNDQKRLRKDVVAVKKINFRRSNEELTIDRVKDYKIKKTSTLDVRRSRRSKRRSLNSSCSESEMVDDRKQAEPSMEDDHPVRKREKSLTGLKVAEEKNRYCSTPNRTGNDIQDCEAELSARYFKREQTNATSVSSPFGLKSLINSSSFCDDDGVLAALNLSEIITSSAALNRTQGNLAILPEEEEKQFYGLPLKVKELLQKYKGIDSLYDWQKDCLNLEAIKERRNLIYSLPTSGGKTLVAEILIFKELLLQEKDVLFVLPFVSIVQEKVKSLSQFAVDLSFLVEEYAASLGRIPPRKRRKKKSVYIATIEKANALINGLIEESRISTLGLVVIDELHMLGEAGRGATLEMRLAKLMFVSSTTQIIGMSATLSNIADLKTFLKAEVYSNNFRPVELKEFVKVGHDIYKVPEATDPEGECSKPVRSIPLKQDQRILKQDPDQLLSLVLEVVPDHSCLVFCSTKKNCQNLALLLVKFMPRKLCQVKAQERLQLMKALYNEASDLCPVLKQTIPFGIAYHHSGLTMDERKLIEDGYCQGVLCLLTCTSTLAAGVNLPAKRVIIRALYVGSSVLSQSQYKQMIGRAGRAGIDTSGESILIVKDSDKPKIRHLFSGPLENCYSGLLFDNGKGLRAMLLTLIGLKLCTTTEKLTQFMQNTLLSVQSESQSVNITEQMETALDSLHNLGHIKITGSTDSRKIEVTQLGQATFKGCIDVDSSPLIYSELARAQDNLVLANELHLLYLVTPHDLRDSPQPEWMVYYKQVSSFREESEERVAELLGATESFLFRRATGQRSKMDDTTESRVRRFYLTLMLYKLLQEDTVWNVARLFNVTRGFVQNLLTSASSFASCMVHFTRELNEFWGVNTLLEVMVKKLSYTASLELVPLMEVPGVKQSRAHQLVKAGYKTLTSLAWADPASLVEQIEHLPRRQANQIVSAAKMLLEEKADALREEAEEMTTAPDLPSTEQSQN</sequence>
<dbReference type="PANTHER" id="PTHR47961">
    <property type="entry name" value="DNA POLYMERASE THETA, PUTATIVE (AFU_ORTHOLOGUE AFUA_1G05260)-RELATED"/>
    <property type="match status" value="1"/>
</dbReference>
<comment type="subcellular location">
    <subcellularLocation>
        <location evidence="1">Nucleus</location>
    </subcellularLocation>
</comment>
<dbReference type="GO" id="GO:0003676">
    <property type="term" value="F:nucleic acid binding"/>
    <property type="evidence" value="ECO:0007669"/>
    <property type="project" value="InterPro"/>
</dbReference>
<dbReference type="SUPFAM" id="SSF46785">
    <property type="entry name" value="Winged helix' DNA-binding domain"/>
    <property type="match status" value="1"/>
</dbReference>
<dbReference type="GO" id="GO:0016787">
    <property type="term" value="F:hydrolase activity"/>
    <property type="evidence" value="ECO:0007669"/>
    <property type="project" value="UniProtKB-KW"/>
</dbReference>
<feature type="domain" description="Helicase C-terminal" evidence="12">
    <location>
        <begin position="453"/>
        <end position="648"/>
    </location>
</feature>
<dbReference type="Gene3D" id="3.40.50.300">
    <property type="entry name" value="P-loop containing nucleotide triphosphate hydrolases"/>
    <property type="match status" value="2"/>
</dbReference>
<accession>A0AAU9WZ69</accession>
<dbReference type="PROSITE" id="PS51194">
    <property type="entry name" value="HELICASE_CTER"/>
    <property type="match status" value="1"/>
</dbReference>
<dbReference type="Pfam" id="PF00270">
    <property type="entry name" value="DEAD"/>
    <property type="match status" value="1"/>
</dbReference>
<dbReference type="SMART" id="SM00487">
    <property type="entry name" value="DEXDc"/>
    <property type="match status" value="1"/>
</dbReference>
<keyword evidence="8" id="KW-0539">Nucleus</keyword>
<dbReference type="GO" id="GO:0005524">
    <property type="term" value="F:ATP binding"/>
    <property type="evidence" value="ECO:0007669"/>
    <property type="project" value="UniProtKB-KW"/>
</dbReference>
<evidence type="ECO:0000256" key="4">
    <source>
        <dbReference type="ARBA" id="ARBA00022801"/>
    </source>
</evidence>
<feature type="compositionally biased region" description="Basic and acidic residues" evidence="10">
    <location>
        <begin position="77"/>
        <end position="92"/>
    </location>
</feature>
<dbReference type="AlphaFoldDB" id="A0AAU9WZ69"/>
<evidence type="ECO:0000259" key="12">
    <source>
        <dbReference type="PROSITE" id="PS51194"/>
    </source>
</evidence>
<evidence type="ECO:0000256" key="10">
    <source>
        <dbReference type="SAM" id="MobiDB-lite"/>
    </source>
</evidence>
<dbReference type="InterPro" id="IPR014001">
    <property type="entry name" value="Helicase_ATP-bd"/>
</dbReference>
<dbReference type="FunFam" id="3.40.50.300:FF:000813">
    <property type="entry name" value="helicase POLQ-like isoform X1"/>
    <property type="match status" value="1"/>
</dbReference>
<keyword evidence="2" id="KW-0547">Nucleotide-binding</keyword>
<dbReference type="SUPFAM" id="SSF158702">
    <property type="entry name" value="Sec63 N-terminal domain-like"/>
    <property type="match status" value="1"/>
</dbReference>
<dbReference type="GO" id="GO:0005634">
    <property type="term" value="C:nucleus"/>
    <property type="evidence" value="ECO:0007669"/>
    <property type="project" value="UniProtKB-SubCell"/>
</dbReference>
<evidence type="ECO:0000256" key="1">
    <source>
        <dbReference type="ARBA" id="ARBA00004123"/>
    </source>
</evidence>
<keyword evidence="3" id="KW-0227">DNA damage</keyword>
<dbReference type="PANTHER" id="PTHR47961:SF12">
    <property type="entry name" value="HELICASE POLQ-LIKE"/>
    <property type="match status" value="1"/>
</dbReference>
<evidence type="ECO:0000256" key="8">
    <source>
        <dbReference type="ARBA" id="ARBA00023242"/>
    </source>
</evidence>
<dbReference type="InterPro" id="IPR046931">
    <property type="entry name" value="HTH_61"/>
</dbReference>
<dbReference type="Pfam" id="PF20470">
    <property type="entry name" value="HTH_61"/>
    <property type="match status" value="1"/>
</dbReference>
<dbReference type="CDD" id="cd18795">
    <property type="entry name" value="SF2_C_Ski2"/>
    <property type="match status" value="1"/>
</dbReference>
<dbReference type="InterPro" id="IPR001650">
    <property type="entry name" value="Helicase_C-like"/>
</dbReference>
<dbReference type="Pfam" id="PF00271">
    <property type="entry name" value="Helicase_C"/>
    <property type="match status" value="1"/>
</dbReference>
<evidence type="ECO:0000313" key="14">
    <source>
        <dbReference type="Proteomes" id="UP001159428"/>
    </source>
</evidence>
<comment type="caution">
    <text evidence="13">The sequence shown here is derived from an EMBL/GenBank/DDBJ whole genome shotgun (WGS) entry which is preliminary data.</text>
</comment>
<dbReference type="Proteomes" id="UP001159428">
    <property type="component" value="Unassembled WGS sequence"/>
</dbReference>
<feature type="region of interest" description="Disordered" evidence="10">
    <location>
        <begin position="957"/>
        <end position="978"/>
    </location>
</feature>
<name>A0AAU9WZ69_9CNID</name>
<proteinExistence type="predicted"/>
<dbReference type="InterPro" id="IPR036388">
    <property type="entry name" value="WH-like_DNA-bd_sf"/>
</dbReference>
<evidence type="ECO:0000256" key="6">
    <source>
        <dbReference type="ARBA" id="ARBA00022840"/>
    </source>
</evidence>
<keyword evidence="4" id="KW-0378">Hydrolase</keyword>
<feature type="region of interest" description="Disordered" evidence="10">
    <location>
        <begin position="57"/>
        <end position="99"/>
    </location>
</feature>
<evidence type="ECO:0000256" key="9">
    <source>
        <dbReference type="ARBA" id="ARBA00048988"/>
    </source>
</evidence>
<dbReference type="FunFam" id="1.10.150.20:FF:000058">
    <property type="entry name" value="Helicase, POLQ like"/>
    <property type="match status" value="1"/>
</dbReference>
<dbReference type="Gene3D" id="1.10.3380.20">
    <property type="match status" value="1"/>
</dbReference>
<dbReference type="InterPro" id="IPR011545">
    <property type="entry name" value="DEAD/DEAH_box_helicase_dom"/>
</dbReference>
<dbReference type="Gene3D" id="1.10.10.10">
    <property type="entry name" value="Winged helix-like DNA-binding domain superfamily/Winged helix DNA-binding domain"/>
    <property type="match status" value="1"/>
</dbReference>
<evidence type="ECO:0000259" key="11">
    <source>
        <dbReference type="PROSITE" id="PS51192"/>
    </source>
</evidence>
<evidence type="ECO:0000256" key="7">
    <source>
        <dbReference type="ARBA" id="ARBA00023204"/>
    </source>
</evidence>
<dbReference type="InterPro" id="IPR050474">
    <property type="entry name" value="Hel308_SKI2-like"/>
</dbReference>
<dbReference type="CDD" id="cd18026">
    <property type="entry name" value="DEXHc_POLQ-like"/>
    <property type="match status" value="1"/>
</dbReference>
<reference evidence="13 14" key="1">
    <citation type="submission" date="2022-05" db="EMBL/GenBank/DDBJ databases">
        <authorList>
            <consortium name="Genoscope - CEA"/>
            <person name="William W."/>
        </authorList>
    </citation>
    <scope>NUCLEOTIDE SEQUENCE [LARGE SCALE GENOMIC DNA]</scope>
</reference>
<gene>
    <name evidence="13" type="ORF">PMEA_00014400</name>
</gene>